<name>A0A150RSS2_SORCE</name>
<evidence type="ECO:0000313" key="3">
    <source>
        <dbReference type="Proteomes" id="UP000075635"/>
    </source>
</evidence>
<evidence type="ECO:0000256" key="1">
    <source>
        <dbReference type="SAM" id="MobiDB-lite"/>
    </source>
</evidence>
<organism evidence="2 3">
    <name type="scientific">Sorangium cellulosum</name>
    <name type="common">Polyangium cellulosum</name>
    <dbReference type="NCBI Taxonomy" id="56"/>
    <lineage>
        <taxon>Bacteria</taxon>
        <taxon>Pseudomonadati</taxon>
        <taxon>Myxococcota</taxon>
        <taxon>Polyangia</taxon>
        <taxon>Polyangiales</taxon>
        <taxon>Polyangiaceae</taxon>
        <taxon>Sorangium</taxon>
    </lineage>
</organism>
<protein>
    <submittedName>
        <fullName evidence="2">Uncharacterized protein</fullName>
    </submittedName>
</protein>
<feature type="region of interest" description="Disordered" evidence="1">
    <location>
        <begin position="34"/>
        <end position="60"/>
    </location>
</feature>
<accession>A0A150RSS2</accession>
<dbReference type="Proteomes" id="UP000075635">
    <property type="component" value="Unassembled WGS sequence"/>
</dbReference>
<dbReference type="EMBL" id="JEMB01002203">
    <property type="protein sequence ID" value="KYF82808.1"/>
    <property type="molecule type" value="Genomic_DNA"/>
</dbReference>
<gene>
    <name evidence="2" type="ORF">BE17_49745</name>
</gene>
<evidence type="ECO:0000313" key="2">
    <source>
        <dbReference type="EMBL" id="KYF82808.1"/>
    </source>
</evidence>
<proteinExistence type="predicted"/>
<comment type="caution">
    <text evidence="2">The sequence shown here is derived from an EMBL/GenBank/DDBJ whole genome shotgun (WGS) entry which is preliminary data.</text>
</comment>
<reference evidence="2 3" key="1">
    <citation type="submission" date="2014-02" db="EMBL/GenBank/DDBJ databases">
        <title>The small core and large imbalanced accessory genome model reveals a collaborative survival strategy of Sorangium cellulosum strains in nature.</title>
        <authorList>
            <person name="Han K."/>
            <person name="Peng R."/>
            <person name="Blom J."/>
            <person name="Li Y.-Z."/>
        </authorList>
    </citation>
    <scope>NUCLEOTIDE SEQUENCE [LARGE SCALE GENOMIC DNA]</scope>
    <source>
        <strain evidence="2 3">So0011-07</strain>
    </source>
</reference>
<dbReference type="AlphaFoldDB" id="A0A150RSS2"/>
<sequence>MRLLVGTLAFLWFLANDPQLSPLAKSFQEEPTNELVPSLASLPRRPAAPSWQRDSGGPLT</sequence>